<evidence type="ECO:0000313" key="3">
    <source>
        <dbReference type="Proteomes" id="UP000007800"/>
    </source>
</evidence>
<evidence type="ECO:0000256" key="1">
    <source>
        <dbReference type="SAM" id="MobiDB-lite"/>
    </source>
</evidence>
<organism evidence="3">
    <name type="scientific">Perkinsus marinus (strain ATCC 50983 / TXsc)</name>
    <dbReference type="NCBI Taxonomy" id="423536"/>
    <lineage>
        <taxon>Eukaryota</taxon>
        <taxon>Sar</taxon>
        <taxon>Alveolata</taxon>
        <taxon>Perkinsozoa</taxon>
        <taxon>Perkinsea</taxon>
        <taxon>Perkinsida</taxon>
        <taxon>Perkinsidae</taxon>
        <taxon>Perkinsus</taxon>
    </lineage>
</organism>
<dbReference type="EMBL" id="GG681723">
    <property type="protein sequence ID" value="EER04324.1"/>
    <property type="molecule type" value="Genomic_DNA"/>
</dbReference>
<keyword evidence="3" id="KW-1185">Reference proteome</keyword>
<feature type="region of interest" description="Disordered" evidence="1">
    <location>
        <begin position="1"/>
        <end position="79"/>
    </location>
</feature>
<accession>C5LG69</accession>
<feature type="compositionally biased region" description="Basic and acidic residues" evidence="1">
    <location>
        <begin position="40"/>
        <end position="51"/>
    </location>
</feature>
<gene>
    <name evidence="2" type="ORF">Pmar_PMAR021831</name>
</gene>
<evidence type="ECO:0000313" key="2">
    <source>
        <dbReference type="EMBL" id="EER04324.1"/>
    </source>
</evidence>
<dbReference type="RefSeq" id="XP_002772508.1">
    <property type="nucleotide sequence ID" value="XM_002772462.1"/>
</dbReference>
<proteinExistence type="predicted"/>
<protein>
    <submittedName>
        <fullName evidence="2">Uncharacterized protein</fullName>
    </submittedName>
</protein>
<dbReference type="InParanoid" id="C5LG69"/>
<name>C5LG69_PERM5</name>
<sequence>MMNGNERPTTGLGLGDYDSSDSETEVVEQPGQGGKRGRSPRGDEGEAEKLKRITSSGTSVAAAKKMQGGSGDDTMMKLPSVDDLLGGRRRLVADAPRAQSSVPLPQQAKAVLMMPPHVRMKVSNVVTEDQYALGRRSS</sequence>
<dbReference type="Proteomes" id="UP000007800">
    <property type="component" value="Unassembled WGS sequence"/>
</dbReference>
<dbReference type="AlphaFoldDB" id="C5LG69"/>
<reference evidence="2 3" key="1">
    <citation type="submission" date="2008-07" db="EMBL/GenBank/DDBJ databases">
        <authorList>
            <person name="El-Sayed N."/>
            <person name="Caler E."/>
            <person name="Inman J."/>
            <person name="Amedeo P."/>
            <person name="Hass B."/>
            <person name="Wortman J."/>
        </authorList>
    </citation>
    <scope>NUCLEOTIDE SEQUENCE [LARGE SCALE GENOMIC DNA]</scope>
    <source>
        <strain evidence="3">ATCC 50983 / TXsc</strain>
    </source>
</reference>
<dbReference type="GeneID" id="9036889"/>